<dbReference type="AlphaFoldDB" id="A0A1M5A551"/>
<evidence type="ECO:0000256" key="1">
    <source>
        <dbReference type="ARBA" id="ARBA00022729"/>
    </source>
</evidence>
<dbReference type="InterPro" id="IPR025232">
    <property type="entry name" value="DUF4174"/>
</dbReference>
<keyword evidence="1" id="KW-0732">Signal</keyword>
<sequence>MVVKTLNSIIRTSLLLIGVLIMNYTYAQDLKKHQWENRVVIIASQNEDSRTYQEQITKFNSLPKEFKERKIIVYQVLPDRYKLTDYQIKGKDIESISSPALFDKFVNNKEHFKVILIGLDGGIKLEKTKVLSTTELFAAIDVMPMRRAEMKNKNR</sequence>
<organism evidence="3 4">
    <name type="scientific">Arenibacter palladensis</name>
    <dbReference type="NCBI Taxonomy" id="237373"/>
    <lineage>
        <taxon>Bacteria</taxon>
        <taxon>Pseudomonadati</taxon>
        <taxon>Bacteroidota</taxon>
        <taxon>Flavobacteriia</taxon>
        <taxon>Flavobacteriales</taxon>
        <taxon>Flavobacteriaceae</taxon>
        <taxon>Arenibacter</taxon>
    </lineage>
</organism>
<gene>
    <name evidence="3" type="ORF">SAMN03080594_10395</name>
</gene>
<dbReference type="OrthoDB" id="7362103at2"/>
<dbReference type="Pfam" id="PF13778">
    <property type="entry name" value="DUF4174"/>
    <property type="match status" value="1"/>
</dbReference>
<proteinExistence type="predicted"/>
<accession>A0A1M5A551</accession>
<reference evidence="4" key="1">
    <citation type="submission" date="2016-11" db="EMBL/GenBank/DDBJ databases">
        <authorList>
            <person name="Varghese N."/>
            <person name="Submissions S."/>
        </authorList>
    </citation>
    <scope>NUCLEOTIDE SEQUENCE [LARGE SCALE GENOMIC DNA]</scope>
    <source>
        <strain evidence="4">DSM 17539</strain>
    </source>
</reference>
<keyword evidence="4" id="KW-1185">Reference proteome</keyword>
<evidence type="ECO:0000313" key="4">
    <source>
        <dbReference type="Proteomes" id="UP000184406"/>
    </source>
</evidence>
<evidence type="ECO:0000313" key="3">
    <source>
        <dbReference type="EMBL" id="SHF25398.1"/>
    </source>
</evidence>
<dbReference type="EMBL" id="FQUX01000003">
    <property type="protein sequence ID" value="SHF25398.1"/>
    <property type="molecule type" value="Genomic_DNA"/>
</dbReference>
<evidence type="ECO:0000259" key="2">
    <source>
        <dbReference type="Pfam" id="PF13778"/>
    </source>
</evidence>
<feature type="domain" description="DUF4174" evidence="2">
    <location>
        <begin position="30"/>
        <end position="149"/>
    </location>
</feature>
<dbReference type="Proteomes" id="UP000184406">
    <property type="component" value="Unassembled WGS sequence"/>
</dbReference>
<name>A0A1M5A551_9FLAO</name>
<protein>
    <recommendedName>
        <fullName evidence="2">DUF4174 domain-containing protein</fullName>
    </recommendedName>
</protein>